<dbReference type="SMART" id="SM01100">
    <property type="entry name" value="CRAL_TRIO_N"/>
    <property type="match status" value="1"/>
</dbReference>
<dbReference type="PANTHER" id="PTHR23324:SF83">
    <property type="entry name" value="SEC14-LIKE PROTEIN 2"/>
    <property type="match status" value="1"/>
</dbReference>
<accession>A0A8J2KCR6</accession>
<comment type="caution">
    <text evidence="3">The sequence shown here is derived from an EMBL/GenBank/DDBJ whole genome shotgun (WGS) entry which is preliminary data.</text>
</comment>
<dbReference type="Pfam" id="PF13897">
    <property type="entry name" value="GOLD_2"/>
    <property type="match status" value="1"/>
</dbReference>
<dbReference type="OrthoDB" id="1434354at2759"/>
<dbReference type="AlphaFoldDB" id="A0A8J2KCR6"/>
<keyword evidence="4" id="KW-1185">Reference proteome</keyword>
<dbReference type="GO" id="GO:0005737">
    <property type="term" value="C:cytoplasm"/>
    <property type="evidence" value="ECO:0007669"/>
    <property type="project" value="TreeGrafter"/>
</dbReference>
<evidence type="ECO:0008006" key="5">
    <source>
        <dbReference type="Google" id="ProtNLM"/>
    </source>
</evidence>
<dbReference type="SMART" id="SM00516">
    <property type="entry name" value="SEC14"/>
    <property type="match status" value="1"/>
</dbReference>
<reference evidence="3" key="1">
    <citation type="submission" date="2021-06" db="EMBL/GenBank/DDBJ databases">
        <authorList>
            <person name="Hodson N. C."/>
            <person name="Mongue J. A."/>
            <person name="Jaron S. K."/>
        </authorList>
    </citation>
    <scope>NUCLEOTIDE SEQUENCE</scope>
</reference>
<dbReference type="Pfam" id="PF03765">
    <property type="entry name" value="CRAL_TRIO_N"/>
    <property type="match status" value="1"/>
</dbReference>
<dbReference type="InterPro" id="IPR001251">
    <property type="entry name" value="CRAL-TRIO_dom"/>
</dbReference>
<dbReference type="InterPro" id="IPR011074">
    <property type="entry name" value="CRAL/TRIO_N_dom"/>
</dbReference>
<protein>
    <recommendedName>
        <fullName evidence="5">SEC14-like protein 2</fullName>
    </recommendedName>
</protein>
<dbReference type="Pfam" id="PF00650">
    <property type="entry name" value="CRAL_TRIO"/>
    <property type="match status" value="1"/>
</dbReference>
<evidence type="ECO:0000313" key="4">
    <source>
        <dbReference type="Proteomes" id="UP000708208"/>
    </source>
</evidence>
<dbReference type="PROSITE" id="PS50191">
    <property type="entry name" value="CRAL_TRIO"/>
    <property type="match status" value="1"/>
</dbReference>
<evidence type="ECO:0000313" key="3">
    <source>
        <dbReference type="EMBL" id="CAG7784805.1"/>
    </source>
</evidence>
<name>A0A8J2KCR6_9HEXA</name>
<sequence length="373" mass="42833">MASFTVEEREALKNFRTQIGDLLDKLDNYQQQDLCLLRWLRARELNVDKAEEMLRKAMKWRQDNKVDSILKVWEAPIIVRDALPVRCSGTDKDGCVICLQPYGKWELRQIVEKGYASDFVKFWIQFLEQGTALMRQDSIGKKEPITQFVLIYDMEGFSMKQMFCREKIAAELNVMKIFEANYPETLKAAYVVNAPKIFEVLFAFFKPILTGHTLSKVKVFGSNTAEWRAALLENIEPDELPSEYGGSNTSCPNYTVDQGIEWLKKGIALPDKTFSSLMIPPGQSANVDINVSKSGARLYWNFKCEDYDIGFSFLHGNDELFCCRRADAHLHVQKGTHVVAEAGTYTLRFDNSYSKFRAKKVQYTYSTSEDNNN</sequence>
<evidence type="ECO:0000259" key="1">
    <source>
        <dbReference type="PROSITE" id="PS50191"/>
    </source>
</evidence>
<dbReference type="PROSITE" id="PS50866">
    <property type="entry name" value="GOLD"/>
    <property type="match status" value="1"/>
</dbReference>
<organism evidence="3 4">
    <name type="scientific">Allacma fusca</name>
    <dbReference type="NCBI Taxonomy" id="39272"/>
    <lineage>
        <taxon>Eukaryota</taxon>
        <taxon>Metazoa</taxon>
        <taxon>Ecdysozoa</taxon>
        <taxon>Arthropoda</taxon>
        <taxon>Hexapoda</taxon>
        <taxon>Collembola</taxon>
        <taxon>Symphypleona</taxon>
        <taxon>Sminthuridae</taxon>
        <taxon>Allacma</taxon>
    </lineage>
</organism>
<gene>
    <name evidence="3" type="ORF">AFUS01_LOCUS23468</name>
</gene>
<evidence type="ECO:0000259" key="2">
    <source>
        <dbReference type="PROSITE" id="PS50866"/>
    </source>
</evidence>
<dbReference type="InterPro" id="IPR009038">
    <property type="entry name" value="GOLD_dom"/>
</dbReference>
<dbReference type="PANTHER" id="PTHR23324">
    <property type="entry name" value="SEC14 RELATED PROTEIN"/>
    <property type="match status" value="1"/>
</dbReference>
<dbReference type="Proteomes" id="UP000708208">
    <property type="component" value="Unassembled WGS sequence"/>
</dbReference>
<feature type="domain" description="GOLD" evidence="2">
    <location>
        <begin position="271"/>
        <end position="367"/>
    </location>
</feature>
<dbReference type="InterPro" id="IPR051064">
    <property type="entry name" value="SEC14/CRAL-TRIO_domain"/>
</dbReference>
<proteinExistence type="predicted"/>
<dbReference type="CDD" id="cd00170">
    <property type="entry name" value="SEC14"/>
    <property type="match status" value="1"/>
</dbReference>
<feature type="domain" description="CRAL-TRIO" evidence="1">
    <location>
        <begin position="75"/>
        <end position="252"/>
    </location>
</feature>
<dbReference type="EMBL" id="CAJVCH010283206">
    <property type="protein sequence ID" value="CAG7784805.1"/>
    <property type="molecule type" value="Genomic_DNA"/>
</dbReference>